<feature type="transmembrane region" description="Helical" evidence="1">
    <location>
        <begin position="32"/>
        <end position="51"/>
    </location>
</feature>
<dbReference type="Proteomes" id="UP000184241">
    <property type="component" value="Unassembled WGS sequence"/>
</dbReference>
<evidence type="ECO:0000313" key="3">
    <source>
        <dbReference type="Proteomes" id="UP000184241"/>
    </source>
</evidence>
<accession>A0A1M5U3Z5</accession>
<protein>
    <submittedName>
        <fullName evidence="2">Uncharacterized protein</fullName>
    </submittedName>
</protein>
<reference evidence="2 3" key="1">
    <citation type="submission" date="2016-11" db="EMBL/GenBank/DDBJ databases">
        <authorList>
            <person name="Jaros S."/>
            <person name="Januszkiewicz K."/>
            <person name="Wedrychowicz H."/>
        </authorList>
    </citation>
    <scope>NUCLEOTIDE SEQUENCE [LARGE SCALE GENOMIC DNA]</scope>
    <source>
        <strain evidence="2 3">DSM 6191</strain>
    </source>
</reference>
<name>A0A1M5U3Z5_9CLOT</name>
<keyword evidence="1" id="KW-0812">Transmembrane</keyword>
<sequence>MEEDKKMTAQEVLTLKQLIEINNTIKSIQTCITIYGCSLIMLITILTVVILN</sequence>
<proteinExistence type="predicted"/>
<evidence type="ECO:0000313" key="2">
    <source>
        <dbReference type="EMBL" id="SHH57590.1"/>
    </source>
</evidence>
<keyword evidence="1" id="KW-1133">Transmembrane helix</keyword>
<gene>
    <name evidence="2" type="ORF">SAMN02745941_00398</name>
</gene>
<dbReference type="AlphaFoldDB" id="A0A1M5U3Z5"/>
<keyword evidence="1" id="KW-0472">Membrane</keyword>
<evidence type="ECO:0000256" key="1">
    <source>
        <dbReference type="SAM" id="Phobius"/>
    </source>
</evidence>
<organism evidence="2 3">
    <name type="scientific">Clostridium intestinale DSM 6191</name>
    <dbReference type="NCBI Taxonomy" id="1121320"/>
    <lineage>
        <taxon>Bacteria</taxon>
        <taxon>Bacillati</taxon>
        <taxon>Bacillota</taxon>
        <taxon>Clostridia</taxon>
        <taxon>Eubacteriales</taxon>
        <taxon>Clostridiaceae</taxon>
        <taxon>Clostridium</taxon>
    </lineage>
</organism>
<dbReference type="EMBL" id="FQXU01000003">
    <property type="protein sequence ID" value="SHH57590.1"/>
    <property type="molecule type" value="Genomic_DNA"/>
</dbReference>